<protein>
    <submittedName>
        <fullName evidence="2">Uncharacterized protein</fullName>
    </submittedName>
</protein>
<keyword evidence="1" id="KW-0812">Transmembrane</keyword>
<organism evidence="2 3">
    <name type="scientific">Vagococcus fluvialis bH819</name>
    <dbReference type="NCBI Taxonomy" id="1255619"/>
    <lineage>
        <taxon>Bacteria</taxon>
        <taxon>Bacillati</taxon>
        <taxon>Bacillota</taxon>
        <taxon>Bacilli</taxon>
        <taxon>Lactobacillales</taxon>
        <taxon>Enterococcaceae</taxon>
        <taxon>Vagococcus</taxon>
    </lineage>
</organism>
<name>A0A1X6WTY8_9ENTE</name>
<keyword evidence="1" id="KW-1133">Transmembrane helix</keyword>
<gene>
    <name evidence="2" type="ORF">FM121_13390</name>
</gene>
<dbReference type="EMBL" id="FWFD01000019">
    <property type="protein sequence ID" value="SLM87086.1"/>
    <property type="molecule type" value="Genomic_DNA"/>
</dbReference>
<proteinExistence type="predicted"/>
<dbReference type="RefSeq" id="WP_179203886.1">
    <property type="nucleotide sequence ID" value="NZ_FWFD01000019.1"/>
</dbReference>
<sequence>MDDNLARIMLLSAGFIVMVGVIAIISTHWEEILGIIEVINQKRIIKM</sequence>
<evidence type="ECO:0000313" key="2">
    <source>
        <dbReference type="EMBL" id="SLM87086.1"/>
    </source>
</evidence>
<keyword evidence="3" id="KW-1185">Reference proteome</keyword>
<feature type="transmembrane region" description="Helical" evidence="1">
    <location>
        <begin position="6"/>
        <end position="25"/>
    </location>
</feature>
<reference evidence="3" key="1">
    <citation type="submission" date="2017-02" db="EMBL/GenBank/DDBJ databases">
        <authorList>
            <person name="Dridi B."/>
        </authorList>
    </citation>
    <scope>NUCLEOTIDE SEQUENCE [LARGE SCALE GENOMIC DNA]</scope>
    <source>
        <strain evidence="3">bH819</strain>
    </source>
</reference>
<accession>A0A1X6WTY8</accession>
<dbReference type="AlphaFoldDB" id="A0A1X6WTY8"/>
<dbReference type="Proteomes" id="UP000195918">
    <property type="component" value="Unassembled WGS sequence"/>
</dbReference>
<keyword evidence="1" id="KW-0472">Membrane</keyword>
<evidence type="ECO:0000313" key="3">
    <source>
        <dbReference type="Proteomes" id="UP000195918"/>
    </source>
</evidence>
<evidence type="ECO:0000256" key="1">
    <source>
        <dbReference type="SAM" id="Phobius"/>
    </source>
</evidence>